<evidence type="ECO:0000256" key="2">
    <source>
        <dbReference type="ARBA" id="ARBA00013064"/>
    </source>
</evidence>
<dbReference type="PROSITE" id="PS50056">
    <property type="entry name" value="TYR_PHOSPHATASE_2"/>
    <property type="match status" value="1"/>
</dbReference>
<sequence length="665" mass="74135">MVYKADQVVFPSDWTLCDGHENTDHSPIKEEAEDKVAPLQPPPRTRMFKPKGGLLERRGSNVNLTICLQHSKENNTSAKSPKPLAYLQRASSPLTPNELHAKACDTRKLQQEFWEIPMNHPPEKHFNVAGHGTKNRYRSILPNQHSRVQLPSIPGEDTLSTYINANYIRDCTEISPPPPQSDEENIATPVTRENAAFIATQGPLTNTIVDFWRMIWQEESSAVIMLTKLKERKEKCAPYLPSAVDESVTFEDVTIKLTTLKQYEHFSVRTLEVIRDGETRSINHYWYTTWMDHETPEKTRGLLELVQEVSLWNKTHHGPMVVHCSAGIGRTGCYIAVTTGCQQLSKTKKADILRIVSQMRLDRGGMIQTWEQYQFVHQALSRYARILAGENVTTPSTTGSIRSPPTGPTPKNTVPKDTPQNPEPARPATPKQRRSFSEMNLPSPKELKLKTKTSAPTSSCDNNVQSTNSTERIRSGKRKPKPRAVISLEPPTTPLPDGITSPQLAIVKSVSSPTIRSPFSRMCLQVKDLNAGRSPVQNAGKFEFPETQPCAEPTEKNSNLINSPSQPNENQVNGFNFSAVNGATEPSGSPKFDCKIPHLKSTQKRQFAFELPAVNTNSLNKLNSNGHDNGEDTGKDQNTPDANLKTSTPTAKINSQFVFPTPAKR</sequence>
<dbReference type="EC" id="3.1.3.48" evidence="2"/>
<name>A0ABP0FDI3_CLALP</name>
<feature type="domain" description="Tyrosine-protein phosphatase" evidence="7">
    <location>
        <begin position="109"/>
        <end position="383"/>
    </location>
</feature>
<comment type="similarity">
    <text evidence="1">Belongs to the protein-tyrosine phosphatase family.</text>
</comment>
<comment type="caution">
    <text evidence="9">The sequence shown here is derived from an EMBL/GenBank/DDBJ whole genome shotgun (WGS) entry which is preliminary data.</text>
</comment>
<proteinExistence type="inferred from homology"/>
<dbReference type="CDD" id="cd14547">
    <property type="entry name" value="PTPc-KIM"/>
    <property type="match status" value="1"/>
</dbReference>
<feature type="compositionally biased region" description="Polar residues" evidence="6">
    <location>
        <begin position="636"/>
        <end position="658"/>
    </location>
</feature>
<dbReference type="PANTHER" id="PTHR46198">
    <property type="entry name" value="PROTEIN-TYROSINE-PHOSPHATASE"/>
    <property type="match status" value="1"/>
</dbReference>
<dbReference type="SUPFAM" id="SSF52799">
    <property type="entry name" value="(Phosphotyrosine protein) phosphatases II"/>
    <property type="match status" value="1"/>
</dbReference>
<dbReference type="PANTHER" id="PTHR46198:SF4">
    <property type="entry name" value="PROTEIN-TYROSINE-PHOSPHATASE"/>
    <property type="match status" value="1"/>
</dbReference>
<feature type="region of interest" description="Disordered" evidence="6">
    <location>
        <begin position="617"/>
        <end position="665"/>
    </location>
</feature>
<dbReference type="PROSITE" id="PS00383">
    <property type="entry name" value="TYR_PHOSPHATASE_1"/>
    <property type="match status" value="1"/>
</dbReference>
<keyword evidence="10" id="KW-1185">Reference proteome</keyword>
<reference evidence="9 10" key="1">
    <citation type="submission" date="2024-02" db="EMBL/GenBank/DDBJ databases">
        <authorList>
            <person name="Daric V."/>
            <person name="Darras S."/>
        </authorList>
    </citation>
    <scope>NUCLEOTIDE SEQUENCE [LARGE SCALE GENOMIC DNA]</scope>
</reference>
<feature type="compositionally biased region" description="Polar residues" evidence="6">
    <location>
        <begin position="617"/>
        <end position="627"/>
    </location>
</feature>
<organism evidence="9 10">
    <name type="scientific">Clavelina lepadiformis</name>
    <name type="common">Light-bulb sea squirt</name>
    <name type="synonym">Ascidia lepadiformis</name>
    <dbReference type="NCBI Taxonomy" id="159417"/>
    <lineage>
        <taxon>Eukaryota</taxon>
        <taxon>Metazoa</taxon>
        <taxon>Chordata</taxon>
        <taxon>Tunicata</taxon>
        <taxon>Ascidiacea</taxon>
        <taxon>Aplousobranchia</taxon>
        <taxon>Clavelinidae</taxon>
        <taxon>Clavelina</taxon>
    </lineage>
</organism>
<dbReference type="Gene3D" id="3.90.190.10">
    <property type="entry name" value="Protein tyrosine phosphatase superfamily"/>
    <property type="match status" value="1"/>
</dbReference>
<gene>
    <name evidence="9" type="ORF">CVLEPA_LOCUS5983</name>
</gene>
<dbReference type="EMBL" id="CAWYQH010000035">
    <property type="protein sequence ID" value="CAK8676519.1"/>
    <property type="molecule type" value="Genomic_DNA"/>
</dbReference>
<evidence type="ECO:0000256" key="4">
    <source>
        <dbReference type="ARBA" id="ARBA00022801"/>
    </source>
</evidence>
<feature type="region of interest" description="Disordered" evidence="6">
    <location>
        <begin position="20"/>
        <end position="45"/>
    </location>
</feature>
<dbReference type="InterPro" id="IPR008356">
    <property type="entry name" value="Tyr_Pase_KIM-con"/>
</dbReference>
<evidence type="ECO:0000256" key="5">
    <source>
        <dbReference type="ARBA" id="ARBA00022912"/>
    </source>
</evidence>
<evidence type="ECO:0000259" key="7">
    <source>
        <dbReference type="PROSITE" id="PS50055"/>
    </source>
</evidence>
<protein>
    <recommendedName>
        <fullName evidence="2">protein-tyrosine-phosphatase</fullName>
        <ecNumber evidence="2">3.1.3.48</ecNumber>
    </recommendedName>
</protein>
<evidence type="ECO:0000259" key="8">
    <source>
        <dbReference type="PROSITE" id="PS50056"/>
    </source>
</evidence>
<evidence type="ECO:0000256" key="6">
    <source>
        <dbReference type="SAM" id="MobiDB-lite"/>
    </source>
</evidence>
<dbReference type="InterPro" id="IPR016130">
    <property type="entry name" value="Tyr_Pase_AS"/>
</dbReference>
<dbReference type="PROSITE" id="PS50055">
    <property type="entry name" value="TYR_PHOSPHATASE_PTP"/>
    <property type="match status" value="1"/>
</dbReference>
<evidence type="ECO:0000313" key="9">
    <source>
        <dbReference type="EMBL" id="CAK8676519.1"/>
    </source>
</evidence>
<dbReference type="InterPro" id="IPR003595">
    <property type="entry name" value="Tyr_Pase_cat"/>
</dbReference>
<dbReference type="InterPro" id="IPR029021">
    <property type="entry name" value="Prot-tyrosine_phosphatase-like"/>
</dbReference>
<keyword evidence="4" id="KW-0378">Hydrolase</keyword>
<feature type="compositionally biased region" description="Polar residues" evidence="6">
    <location>
        <begin position="393"/>
        <end position="403"/>
    </location>
</feature>
<evidence type="ECO:0000313" key="10">
    <source>
        <dbReference type="Proteomes" id="UP001642483"/>
    </source>
</evidence>
<feature type="region of interest" description="Disordered" evidence="6">
    <location>
        <begin position="393"/>
        <end position="500"/>
    </location>
</feature>
<dbReference type="InterPro" id="IPR000387">
    <property type="entry name" value="Tyr_Pase_dom"/>
</dbReference>
<dbReference type="PRINTS" id="PR00700">
    <property type="entry name" value="PRTYPHPHTASE"/>
</dbReference>
<evidence type="ECO:0000256" key="1">
    <source>
        <dbReference type="ARBA" id="ARBA00009580"/>
    </source>
</evidence>
<feature type="compositionally biased region" description="Polar residues" evidence="6">
    <location>
        <begin position="452"/>
        <end position="470"/>
    </location>
</feature>
<dbReference type="Pfam" id="PF00102">
    <property type="entry name" value="Y_phosphatase"/>
    <property type="match status" value="1"/>
</dbReference>
<dbReference type="SMART" id="SM00194">
    <property type="entry name" value="PTPc"/>
    <property type="match status" value="1"/>
</dbReference>
<accession>A0ABP0FDI3</accession>
<feature type="compositionally biased region" description="Basic and acidic residues" evidence="6">
    <location>
        <begin position="20"/>
        <end position="36"/>
    </location>
</feature>
<feature type="domain" description="Tyrosine specific protein phosphatases" evidence="8">
    <location>
        <begin position="300"/>
        <end position="374"/>
    </location>
</feature>
<dbReference type="Proteomes" id="UP001642483">
    <property type="component" value="Unassembled WGS sequence"/>
</dbReference>
<keyword evidence="3" id="KW-0597">Phosphoprotein</keyword>
<keyword evidence="5" id="KW-0904">Protein phosphatase</keyword>
<evidence type="ECO:0000256" key="3">
    <source>
        <dbReference type="ARBA" id="ARBA00022553"/>
    </source>
</evidence>
<dbReference type="PRINTS" id="PR01778">
    <property type="entry name" value="KIMPTPASE"/>
</dbReference>
<dbReference type="SMART" id="SM00404">
    <property type="entry name" value="PTPc_motif"/>
    <property type="match status" value="1"/>
</dbReference>
<dbReference type="InterPro" id="IPR000242">
    <property type="entry name" value="PTP_cat"/>
</dbReference>